<dbReference type="Pfam" id="PF00749">
    <property type="entry name" value="tRNA-synt_1c"/>
    <property type="match status" value="1"/>
</dbReference>
<comment type="similarity">
    <text evidence="6">Belongs to the class-I aminoacyl-tRNA synthetase family.</text>
</comment>
<dbReference type="PROSITE" id="PS00178">
    <property type="entry name" value="AA_TRNA_LIGASE_I"/>
    <property type="match status" value="1"/>
</dbReference>
<keyword evidence="1 6" id="KW-0436">Ligase</keyword>
<evidence type="ECO:0000259" key="8">
    <source>
        <dbReference type="Pfam" id="PF00749"/>
    </source>
</evidence>
<evidence type="ECO:0000256" key="4">
    <source>
        <dbReference type="ARBA" id="ARBA00022917"/>
    </source>
</evidence>
<keyword evidence="3 6" id="KW-0067">ATP-binding</keyword>
<dbReference type="PANTHER" id="PTHR43097:SF5">
    <property type="entry name" value="GLUTAMATE--TRNA LIGASE"/>
    <property type="match status" value="1"/>
</dbReference>
<dbReference type="InterPro" id="IPR000924">
    <property type="entry name" value="Glu/Gln-tRNA-synth"/>
</dbReference>
<dbReference type="SUPFAM" id="SSF52374">
    <property type="entry name" value="Nucleotidylyl transferase"/>
    <property type="match status" value="1"/>
</dbReference>
<feature type="region of interest" description="Disordered" evidence="7">
    <location>
        <begin position="1"/>
        <end position="24"/>
    </location>
</feature>
<evidence type="ECO:0000256" key="1">
    <source>
        <dbReference type="ARBA" id="ARBA00022598"/>
    </source>
</evidence>
<name>A0A2I9D093_9DEIO</name>
<gene>
    <name evidence="9" type="ORF">DAERI_190076</name>
</gene>
<sequence length="155" mass="17522">MTAPDSFPSTALPRDAGGGEAASGSRVAPNFITEIMERDLASGKYPQIVTRFPPEPNGYMHLGHAFACSLDFGTALDFGGRCHLRMDDTNPEAESMEFAEGLMRDVRWLGWEWGDHLYFASDYYERYYEYAEELIRRGLAYVDSVSQEEMSRLRG</sequence>
<accession>A0A2I9D093</accession>
<keyword evidence="2 6" id="KW-0547">Nucleotide-binding</keyword>
<dbReference type="GO" id="GO:0004819">
    <property type="term" value="F:glutamine-tRNA ligase activity"/>
    <property type="evidence" value="ECO:0007669"/>
    <property type="project" value="TreeGrafter"/>
</dbReference>
<keyword evidence="4 6" id="KW-0648">Protein biosynthesis</keyword>
<feature type="non-terminal residue" evidence="9">
    <location>
        <position position="155"/>
    </location>
</feature>
<keyword evidence="10" id="KW-1185">Reference proteome</keyword>
<evidence type="ECO:0000256" key="2">
    <source>
        <dbReference type="ARBA" id="ARBA00022741"/>
    </source>
</evidence>
<dbReference type="EMBL" id="BFAG01000019">
    <property type="protein sequence ID" value="GBF07943.1"/>
    <property type="molecule type" value="Genomic_DNA"/>
</dbReference>
<dbReference type="InterPro" id="IPR014729">
    <property type="entry name" value="Rossmann-like_a/b/a_fold"/>
</dbReference>
<dbReference type="InterPro" id="IPR020058">
    <property type="entry name" value="Glu/Gln-tRNA-synth_Ib_cat-dom"/>
</dbReference>
<dbReference type="PANTHER" id="PTHR43097">
    <property type="entry name" value="GLUTAMINE-TRNA LIGASE"/>
    <property type="match status" value="1"/>
</dbReference>
<feature type="domain" description="Glutamyl/glutaminyl-tRNA synthetase class Ib catalytic" evidence="8">
    <location>
        <begin position="47"/>
        <end position="154"/>
    </location>
</feature>
<evidence type="ECO:0000256" key="5">
    <source>
        <dbReference type="ARBA" id="ARBA00023146"/>
    </source>
</evidence>
<evidence type="ECO:0000256" key="6">
    <source>
        <dbReference type="RuleBase" id="RU363037"/>
    </source>
</evidence>
<dbReference type="GO" id="GO:0005829">
    <property type="term" value="C:cytosol"/>
    <property type="evidence" value="ECO:0007669"/>
    <property type="project" value="TreeGrafter"/>
</dbReference>
<organism evidence="9 10">
    <name type="scientific">Deinococcus aerius</name>
    <dbReference type="NCBI Taxonomy" id="200253"/>
    <lineage>
        <taxon>Bacteria</taxon>
        <taxon>Thermotogati</taxon>
        <taxon>Deinococcota</taxon>
        <taxon>Deinococci</taxon>
        <taxon>Deinococcales</taxon>
        <taxon>Deinococcaceae</taxon>
        <taxon>Deinococcus</taxon>
    </lineage>
</organism>
<dbReference type="InterPro" id="IPR050132">
    <property type="entry name" value="Gln/Glu-tRNA_Ligase"/>
</dbReference>
<comment type="caution">
    <text evidence="9">The sequence shown here is derived from an EMBL/GenBank/DDBJ whole genome shotgun (WGS) entry which is preliminary data.</text>
</comment>
<reference evidence="10" key="1">
    <citation type="submission" date="2018-01" db="EMBL/GenBank/DDBJ databases">
        <title>Draft Genome Sequence of the Radioresistant Bacterium Deinococcus aerius TR0125, Isolated from the Higher Atmosphere above Japan.</title>
        <authorList>
            <person name="Satoh K."/>
            <person name="Arai H."/>
            <person name="Sanzen T."/>
            <person name="Kawaguchi Y."/>
            <person name="Hayashi H."/>
            <person name="Yokobori S."/>
            <person name="Yamagishi A."/>
            <person name="Oono Y."/>
            <person name="Narumi I."/>
        </authorList>
    </citation>
    <scope>NUCLEOTIDE SEQUENCE [LARGE SCALE GENOMIC DNA]</scope>
    <source>
        <strain evidence="10">TR0125</strain>
    </source>
</reference>
<dbReference type="InterPro" id="IPR001412">
    <property type="entry name" value="aa-tRNA-synth_I_CS"/>
</dbReference>
<dbReference type="RefSeq" id="WP_235610483.1">
    <property type="nucleotide sequence ID" value="NZ_BFAG01000019.1"/>
</dbReference>
<dbReference type="PRINTS" id="PR00987">
    <property type="entry name" value="TRNASYNTHGLU"/>
</dbReference>
<evidence type="ECO:0000313" key="10">
    <source>
        <dbReference type="Proteomes" id="UP000236569"/>
    </source>
</evidence>
<keyword evidence="5 6" id="KW-0030">Aminoacyl-tRNA synthetase</keyword>
<dbReference type="AlphaFoldDB" id="A0A2I9D093"/>
<dbReference type="Proteomes" id="UP000236569">
    <property type="component" value="Unassembled WGS sequence"/>
</dbReference>
<dbReference type="Gene3D" id="3.90.800.10">
    <property type="entry name" value="Glutamyl-tRNA Synthetase, Domain 3"/>
    <property type="match status" value="1"/>
</dbReference>
<dbReference type="Gene3D" id="3.40.50.620">
    <property type="entry name" value="HUPs"/>
    <property type="match status" value="1"/>
</dbReference>
<proteinExistence type="inferred from homology"/>
<evidence type="ECO:0000313" key="9">
    <source>
        <dbReference type="EMBL" id="GBF07943.1"/>
    </source>
</evidence>
<dbReference type="GO" id="GO:0005524">
    <property type="term" value="F:ATP binding"/>
    <property type="evidence" value="ECO:0007669"/>
    <property type="project" value="UniProtKB-KW"/>
</dbReference>
<evidence type="ECO:0000256" key="7">
    <source>
        <dbReference type="SAM" id="MobiDB-lite"/>
    </source>
</evidence>
<protein>
    <submittedName>
        <fullName evidence="9">Glutaminyl-tRNA synthetase</fullName>
    </submittedName>
</protein>
<dbReference type="GO" id="GO:0006425">
    <property type="term" value="P:glutaminyl-tRNA aminoacylation"/>
    <property type="evidence" value="ECO:0007669"/>
    <property type="project" value="TreeGrafter"/>
</dbReference>
<evidence type="ECO:0000256" key="3">
    <source>
        <dbReference type="ARBA" id="ARBA00022840"/>
    </source>
</evidence>